<organism evidence="2 3">
    <name type="scientific">Hydrogenophaga bisanensis</name>
    <dbReference type="NCBI Taxonomy" id="439611"/>
    <lineage>
        <taxon>Bacteria</taxon>
        <taxon>Pseudomonadati</taxon>
        <taxon>Pseudomonadota</taxon>
        <taxon>Betaproteobacteria</taxon>
        <taxon>Burkholderiales</taxon>
        <taxon>Comamonadaceae</taxon>
        <taxon>Hydrogenophaga</taxon>
    </lineage>
</organism>
<dbReference type="Proteomes" id="UP001596495">
    <property type="component" value="Unassembled WGS sequence"/>
</dbReference>
<feature type="region of interest" description="Disordered" evidence="1">
    <location>
        <begin position="34"/>
        <end position="82"/>
    </location>
</feature>
<evidence type="ECO:0000256" key="1">
    <source>
        <dbReference type="SAM" id="MobiDB-lite"/>
    </source>
</evidence>
<reference evidence="3" key="1">
    <citation type="journal article" date="2019" name="Int. J. Syst. Evol. Microbiol.">
        <title>The Global Catalogue of Microorganisms (GCM) 10K type strain sequencing project: providing services to taxonomists for standard genome sequencing and annotation.</title>
        <authorList>
            <consortium name="The Broad Institute Genomics Platform"/>
            <consortium name="The Broad Institute Genome Sequencing Center for Infectious Disease"/>
            <person name="Wu L."/>
            <person name="Ma J."/>
        </authorList>
    </citation>
    <scope>NUCLEOTIDE SEQUENCE [LARGE SCALE GENOMIC DNA]</scope>
    <source>
        <strain evidence="3">CCUG 54518</strain>
    </source>
</reference>
<feature type="compositionally biased region" description="Basic and acidic residues" evidence="1">
    <location>
        <begin position="41"/>
        <end position="58"/>
    </location>
</feature>
<gene>
    <name evidence="2" type="ORF">ACFQNJ_05290</name>
</gene>
<name>A0ABW2R771_9BURK</name>
<comment type="caution">
    <text evidence="2">The sequence shown here is derived from an EMBL/GenBank/DDBJ whole genome shotgun (WGS) entry which is preliminary data.</text>
</comment>
<evidence type="ECO:0000313" key="2">
    <source>
        <dbReference type="EMBL" id="MFC7433921.1"/>
    </source>
</evidence>
<evidence type="ECO:0000313" key="3">
    <source>
        <dbReference type="Proteomes" id="UP001596495"/>
    </source>
</evidence>
<dbReference type="RefSeq" id="WP_382254553.1">
    <property type="nucleotide sequence ID" value="NZ_JBHTBX010000002.1"/>
</dbReference>
<protein>
    <submittedName>
        <fullName evidence="2">Uncharacterized protein</fullName>
    </submittedName>
</protein>
<accession>A0ABW2R771</accession>
<sequence length="190" mass="22240">MHHYIVLLSDLSYQLGLIGIAEYEERREIAYWLSTNGNGKPDPRSGRHEEPERSRENDEIQENGGAQSQGGSGSANAPDEDPSDRWPRFLAFNKWMFTVGDRDCYPSVPHGHLHRKTNEWPKLNPYTGRVFADVHDEDVSRRLTKAEMKVLWNDEDFVEHCRKQVLWYSDFAPDYAFPRARFGKLRFPKW</sequence>
<proteinExistence type="predicted"/>
<keyword evidence="3" id="KW-1185">Reference proteome</keyword>
<dbReference type="EMBL" id="JBHTBX010000002">
    <property type="protein sequence ID" value="MFC7433921.1"/>
    <property type="molecule type" value="Genomic_DNA"/>
</dbReference>